<dbReference type="Proteomes" id="UP000026739">
    <property type="component" value="Unassembled WGS sequence"/>
</dbReference>
<gene>
    <name evidence="2" type="ORF">V466_25135</name>
</gene>
<evidence type="ECO:0000313" key="3">
    <source>
        <dbReference type="Proteomes" id="UP000026739"/>
    </source>
</evidence>
<evidence type="ECO:0000313" key="2">
    <source>
        <dbReference type="EMBL" id="KDD66231.1"/>
    </source>
</evidence>
<name>A0A059KW70_9PSED</name>
<feature type="region of interest" description="Disordered" evidence="1">
    <location>
        <begin position="1"/>
        <end position="20"/>
    </location>
</feature>
<dbReference type="EMBL" id="AZQQ01000099">
    <property type="protein sequence ID" value="KDD66231.1"/>
    <property type="molecule type" value="Genomic_DNA"/>
</dbReference>
<reference evidence="2 3" key="1">
    <citation type="submission" date="2013-12" db="EMBL/GenBank/DDBJ databases">
        <authorList>
            <person name="Formusa P.A."/>
            <person name="Habash M."/>
            <person name="Lee H."/>
            <person name="Trevors J.T."/>
        </authorList>
    </citation>
    <scope>NUCLEOTIDE SEQUENCE [LARGE SCALE GENOMIC DNA]</scope>
    <source>
        <strain evidence="2 3">PD30</strain>
    </source>
</reference>
<protein>
    <submittedName>
        <fullName evidence="2">Uncharacterized protein</fullName>
    </submittedName>
</protein>
<dbReference type="AlphaFoldDB" id="A0A059KW70"/>
<evidence type="ECO:0000256" key="1">
    <source>
        <dbReference type="SAM" id="MobiDB-lite"/>
    </source>
</evidence>
<organism evidence="2 3">
    <name type="scientific">Pseudomonas mandelii PD30</name>
    <dbReference type="NCBI Taxonomy" id="1419583"/>
    <lineage>
        <taxon>Bacteria</taxon>
        <taxon>Pseudomonadati</taxon>
        <taxon>Pseudomonadota</taxon>
        <taxon>Gammaproteobacteria</taxon>
        <taxon>Pseudomonadales</taxon>
        <taxon>Pseudomonadaceae</taxon>
        <taxon>Pseudomonas</taxon>
    </lineage>
</organism>
<proteinExistence type="predicted"/>
<sequence>MRKAWSDRCRKAGQGRDVERDKPFNGLSALLGETAGLSHPGIVYQDANASVVAQTRFKRGKISGLGQVGLQHFNSNTAVFSQASGQDMKACHVSCDQHEVMATAGEAFSVDGAYT</sequence>
<accession>A0A059KW70</accession>
<comment type="caution">
    <text evidence="2">The sequence shown here is derived from an EMBL/GenBank/DDBJ whole genome shotgun (WGS) entry which is preliminary data.</text>
</comment>